<sequence>MNEPHFNQTQQIVFEALEAHGTLNTFQLRELGIINPSKMIYDLRLKGLSIKTTLISAIGNTGRIHPRIAHYSLEGQK</sequence>
<proteinExistence type="predicted"/>
<reference evidence="2 3" key="1">
    <citation type="submission" date="2024-09" db="EMBL/GenBank/DDBJ databases">
        <authorList>
            <person name="Sun Q."/>
            <person name="Mori K."/>
        </authorList>
    </citation>
    <scope>NUCLEOTIDE SEQUENCE [LARGE SCALE GENOMIC DNA]</scope>
    <source>
        <strain evidence="2 3">KCTC 23315</strain>
    </source>
</reference>
<evidence type="ECO:0000259" key="1">
    <source>
        <dbReference type="Pfam" id="PF14090"/>
    </source>
</evidence>
<dbReference type="InterPro" id="IPR055245">
    <property type="entry name" value="HTH_proteobacteria"/>
</dbReference>
<protein>
    <submittedName>
        <fullName evidence="2">Helix-turn-helix domain-containing protein</fullName>
    </submittedName>
</protein>
<dbReference type="Proteomes" id="UP001589813">
    <property type="component" value="Unassembled WGS sequence"/>
</dbReference>
<gene>
    <name evidence="2" type="ORF">ACFFJP_02680</name>
</gene>
<keyword evidence="3" id="KW-1185">Reference proteome</keyword>
<organism evidence="2 3">
    <name type="scientific">Rheinheimera tilapiae</name>
    <dbReference type="NCBI Taxonomy" id="875043"/>
    <lineage>
        <taxon>Bacteria</taxon>
        <taxon>Pseudomonadati</taxon>
        <taxon>Pseudomonadota</taxon>
        <taxon>Gammaproteobacteria</taxon>
        <taxon>Chromatiales</taxon>
        <taxon>Chromatiaceae</taxon>
        <taxon>Rheinheimera</taxon>
    </lineage>
</organism>
<evidence type="ECO:0000313" key="3">
    <source>
        <dbReference type="Proteomes" id="UP001589813"/>
    </source>
</evidence>
<feature type="domain" description="Winged helix-turn-helix" evidence="1">
    <location>
        <begin position="10"/>
        <end position="73"/>
    </location>
</feature>
<comment type="caution">
    <text evidence="2">The sequence shown here is derived from an EMBL/GenBank/DDBJ whole genome shotgun (WGS) entry which is preliminary data.</text>
</comment>
<name>A0ABV6B8K2_9GAMM</name>
<accession>A0ABV6B8K2</accession>
<dbReference type="Pfam" id="PF14090">
    <property type="entry name" value="HTH_39"/>
    <property type="match status" value="1"/>
</dbReference>
<dbReference type="EMBL" id="JBHLXP010000001">
    <property type="protein sequence ID" value="MFC0047194.1"/>
    <property type="molecule type" value="Genomic_DNA"/>
</dbReference>
<dbReference type="RefSeq" id="WP_377240220.1">
    <property type="nucleotide sequence ID" value="NZ_JBHLXP010000001.1"/>
</dbReference>
<evidence type="ECO:0000313" key="2">
    <source>
        <dbReference type="EMBL" id="MFC0047194.1"/>
    </source>
</evidence>